<evidence type="ECO:0000259" key="2">
    <source>
        <dbReference type="PROSITE" id="PS50118"/>
    </source>
</evidence>
<keyword evidence="1" id="KW-0539">Nucleus</keyword>
<dbReference type="PANTHER" id="PTHR10073:SF54">
    <property type="entry name" value="PMS1 PROTEIN HOMOLOG 1"/>
    <property type="match status" value="1"/>
</dbReference>
<evidence type="ECO:0000256" key="1">
    <source>
        <dbReference type="PROSITE-ProRule" id="PRU00267"/>
    </source>
</evidence>
<keyword evidence="1" id="KW-0238">DNA-binding</keyword>
<dbReference type="AlphaFoldDB" id="A0A8T2IIN5"/>
<dbReference type="GO" id="GO:0016887">
    <property type="term" value="F:ATP hydrolysis activity"/>
    <property type="evidence" value="ECO:0007669"/>
    <property type="project" value="InterPro"/>
</dbReference>
<dbReference type="PROSITE" id="PS50118">
    <property type="entry name" value="HMG_BOX_2"/>
    <property type="match status" value="1"/>
</dbReference>
<gene>
    <name evidence="3" type="ORF">GDO86_017149</name>
</gene>
<dbReference type="GO" id="GO:0030983">
    <property type="term" value="F:mismatched DNA binding"/>
    <property type="evidence" value="ECO:0007669"/>
    <property type="project" value="InterPro"/>
</dbReference>
<proteinExistence type="predicted"/>
<name>A0A8T2IIN5_9PIPI</name>
<comment type="caution">
    <text evidence="3">The sequence shown here is derived from an EMBL/GenBank/DDBJ whole genome shotgun (WGS) entry which is preliminary data.</text>
</comment>
<feature type="DNA-binding region" description="HMG box" evidence="1">
    <location>
        <begin position="268"/>
        <end position="335"/>
    </location>
</feature>
<dbReference type="SUPFAM" id="SSF47095">
    <property type="entry name" value="HMG-box"/>
    <property type="match status" value="1"/>
</dbReference>
<dbReference type="InterPro" id="IPR014721">
    <property type="entry name" value="Ribsml_uS5_D2-typ_fold_subgr"/>
</dbReference>
<dbReference type="Pfam" id="PF01119">
    <property type="entry name" value="DNA_mis_repair"/>
    <property type="match status" value="1"/>
</dbReference>
<sequence length="627" mass="70587">MIRVYYNHNLNKESYPIFFMNIVLPPSRLDVNLTPDKTHIILQNKESVLLAIENVLKSLYPGTIISDNATINIIPEAALIDIKHSNTEFSSSCSTLNKSLTEKQSDITKRHQKPSTVNLLNTDISEGNSGFLESTLNSSAKNKNKNGFGLTFSVGHSVLMDTQTDNSSGSLYVKHLAEEETKNNSSLVDVIDTGEDTWSKGSAFKNSVGENIKPVQIINEKMKTDIFKECDIDNIVQHPANANKKPSNVICEKTGFITAYDLISNRAIKKPLSAIDHFIHEQQNELSEGIPKTSIEDASKKKKLWETMSHTEKLKYEEKAAKDLKRFTTQTAKAAEQQNQIAKETEKKLKMVSGSTPSAKVKLKAPLSNQQILDKLFLSQTEKKKNTSPIKSITVEFNLSFIRQQLSRLSKKLPKPEKEEFCLISKLNFPGAWVAASEAKITLVNPYRAEEALLFKSLLKNHKIPAEKLESPIVLTDRLLGGTDYVEALLRMQKDSPKLNGETYFSDPRLNANGFIIKMLSGISSVENYFEIEGIASCLPFYGISDLKEILLFELNKNSNELCDCRPLKVLNYLEGEAVRLSRQLPLNLSREDVWNTLHRVNELGGESKECLHNRPFFHHLIDIPNY</sequence>
<organism evidence="3 4">
    <name type="scientific">Hymenochirus boettgeri</name>
    <name type="common">Congo dwarf clawed frog</name>
    <dbReference type="NCBI Taxonomy" id="247094"/>
    <lineage>
        <taxon>Eukaryota</taxon>
        <taxon>Metazoa</taxon>
        <taxon>Chordata</taxon>
        <taxon>Craniata</taxon>
        <taxon>Vertebrata</taxon>
        <taxon>Euteleostomi</taxon>
        <taxon>Amphibia</taxon>
        <taxon>Batrachia</taxon>
        <taxon>Anura</taxon>
        <taxon>Pipoidea</taxon>
        <taxon>Pipidae</taxon>
        <taxon>Pipinae</taxon>
        <taxon>Hymenochirus</taxon>
    </lineage>
</organism>
<dbReference type="Gene3D" id="3.30.230.10">
    <property type="match status" value="1"/>
</dbReference>
<dbReference type="GO" id="GO:0140664">
    <property type="term" value="F:ATP-dependent DNA damage sensor activity"/>
    <property type="evidence" value="ECO:0007669"/>
    <property type="project" value="InterPro"/>
</dbReference>
<dbReference type="OrthoDB" id="10263226at2759"/>
<dbReference type="InterPro" id="IPR009071">
    <property type="entry name" value="HMG_box_dom"/>
</dbReference>
<feature type="domain" description="HMG box" evidence="2">
    <location>
        <begin position="268"/>
        <end position="335"/>
    </location>
</feature>
<evidence type="ECO:0000313" key="4">
    <source>
        <dbReference type="Proteomes" id="UP000812440"/>
    </source>
</evidence>
<accession>A0A8T2IIN5</accession>
<dbReference type="FunFam" id="1.10.30.10:FF:000026">
    <property type="entry name" value="PMS1 homolog 1, mismatch repair system component"/>
    <property type="match status" value="1"/>
</dbReference>
<dbReference type="GO" id="GO:0032389">
    <property type="term" value="C:MutLalpha complex"/>
    <property type="evidence" value="ECO:0007669"/>
    <property type="project" value="TreeGrafter"/>
</dbReference>
<dbReference type="GO" id="GO:0005524">
    <property type="term" value="F:ATP binding"/>
    <property type="evidence" value="ECO:0007669"/>
    <property type="project" value="InterPro"/>
</dbReference>
<dbReference type="SUPFAM" id="SSF54211">
    <property type="entry name" value="Ribosomal protein S5 domain 2-like"/>
    <property type="match status" value="1"/>
</dbReference>
<dbReference type="InterPro" id="IPR036910">
    <property type="entry name" value="HMG_box_dom_sf"/>
</dbReference>
<dbReference type="Proteomes" id="UP000812440">
    <property type="component" value="Chromosome 9"/>
</dbReference>
<protein>
    <recommendedName>
        <fullName evidence="2">HMG box domain-containing protein</fullName>
    </recommendedName>
</protein>
<dbReference type="GO" id="GO:0006298">
    <property type="term" value="P:mismatch repair"/>
    <property type="evidence" value="ECO:0007669"/>
    <property type="project" value="InterPro"/>
</dbReference>
<dbReference type="Gene3D" id="1.10.30.10">
    <property type="entry name" value="High mobility group box domain"/>
    <property type="match status" value="1"/>
</dbReference>
<dbReference type="PANTHER" id="PTHR10073">
    <property type="entry name" value="DNA MISMATCH REPAIR PROTEIN MLH, PMS, MUTL"/>
    <property type="match status" value="1"/>
</dbReference>
<reference evidence="3" key="1">
    <citation type="thesis" date="2020" institute="ProQuest LLC" country="789 East Eisenhower Parkway, Ann Arbor, MI, USA">
        <title>Comparative Genomics and Chromosome Evolution.</title>
        <authorList>
            <person name="Mudd A.B."/>
        </authorList>
    </citation>
    <scope>NUCLEOTIDE SEQUENCE</scope>
    <source>
        <strain evidence="3">Female2</strain>
        <tissue evidence="3">Blood</tissue>
    </source>
</reference>
<evidence type="ECO:0000313" key="3">
    <source>
        <dbReference type="EMBL" id="KAG8432795.1"/>
    </source>
</evidence>
<dbReference type="EMBL" id="JAACNH010000009">
    <property type="protein sequence ID" value="KAG8432795.1"/>
    <property type="molecule type" value="Genomic_DNA"/>
</dbReference>
<dbReference type="InterPro" id="IPR013507">
    <property type="entry name" value="DNA_mismatch_S5_2-like"/>
</dbReference>
<dbReference type="InterPro" id="IPR020568">
    <property type="entry name" value="Ribosomal_Su5_D2-typ_SF"/>
</dbReference>
<dbReference type="InterPro" id="IPR038973">
    <property type="entry name" value="MutL/Mlh/Pms-like"/>
</dbReference>
<keyword evidence="4" id="KW-1185">Reference proteome</keyword>